<keyword evidence="3" id="KW-0551">Lipid droplet</keyword>
<organism evidence="4 5">
    <name type="scientific">Chloropsis hardwickii</name>
    <dbReference type="NCBI Taxonomy" id="667144"/>
    <lineage>
        <taxon>Eukaryota</taxon>
        <taxon>Metazoa</taxon>
        <taxon>Chordata</taxon>
        <taxon>Craniata</taxon>
        <taxon>Vertebrata</taxon>
        <taxon>Euteleostomi</taxon>
        <taxon>Archelosauria</taxon>
        <taxon>Archosauria</taxon>
        <taxon>Dinosauria</taxon>
        <taxon>Saurischia</taxon>
        <taxon>Theropoda</taxon>
        <taxon>Coelurosauria</taxon>
        <taxon>Aves</taxon>
        <taxon>Neognathae</taxon>
        <taxon>Neoaves</taxon>
        <taxon>Telluraves</taxon>
        <taxon>Australaves</taxon>
        <taxon>Passeriformes</taxon>
        <taxon>Corvoidea</taxon>
        <taxon>Irenidae</taxon>
        <taxon>Chloropsis</taxon>
    </lineage>
</organism>
<evidence type="ECO:0000256" key="3">
    <source>
        <dbReference type="ARBA" id="ARBA00022677"/>
    </source>
</evidence>
<dbReference type="PANTHER" id="PTHR14024">
    <property type="entry name" value="PERILIPIN"/>
    <property type="match status" value="1"/>
</dbReference>
<evidence type="ECO:0000256" key="2">
    <source>
        <dbReference type="ARBA" id="ARBA00006311"/>
    </source>
</evidence>
<evidence type="ECO:0000256" key="1">
    <source>
        <dbReference type="ARBA" id="ARBA00004502"/>
    </source>
</evidence>
<evidence type="ECO:0000313" key="4">
    <source>
        <dbReference type="EMBL" id="NWH40575.1"/>
    </source>
</evidence>
<gene>
    <name evidence="4" type="primary">Plin3_1</name>
    <name evidence="4" type="ORF">CHLHAR_R12903</name>
</gene>
<reference evidence="4" key="1">
    <citation type="submission" date="2019-10" db="EMBL/GenBank/DDBJ databases">
        <title>Bird 10,000 Genomes (B10K) Project - Family phase.</title>
        <authorList>
            <person name="Zhang G."/>
        </authorList>
    </citation>
    <scope>NUCLEOTIDE SEQUENCE</scope>
    <source>
        <strain evidence="4">B10K-IZ-033-78</strain>
        <tissue evidence="4">Muscle</tissue>
    </source>
</reference>
<dbReference type="GO" id="GO:0019915">
    <property type="term" value="P:lipid storage"/>
    <property type="evidence" value="ECO:0007669"/>
    <property type="project" value="TreeGrafter"/>
</dbReference>
<dbReference type="Pfam" id="PF03036">
    <property type="entry name" value="Perilipin"/>
    <property type="match status" value="1"/>
</dbReference>
<comment type="caution">
    <text evidence="4">The sequence shown here is derived from an EMBL/GenBank/DDBJ whole genome shotgun (WGS) entry which is preliminary data.</text>
</comment>
<keyword evidence="5" id="KW-1185">Reference proteome</keyword>
<feature type="non-terminal residue" evidence="4">
    <location>
        <position position="1"/>
    </location>
</feature>
<dbReference type="PANTHER" id="PTHR14024:SF51">
    <property type="entry name" value="PERILIPIN-RELATED"/>
    <property type="match status" value="1"/>
</dbReference>
<dbReference type="GO" id="GO:0010890">
    <property type="term" value="P:positive regulation of triglyceride storage"/>
    <property type="evidence" value="ECO:0007669"/>
    <property type="project" value="TreeGrafter"/>
</dbReference>
<comment type="subcellular location">
    <subcellularLocation>
        <location evidence="1">Lipid droplet</location>
    </subcellularLocation>
</comment>
<feature type="non-terminal residue" evidence="4">
    <location>
        <position position="113"/>
    </location>
</feature>
<accession>A0A850V891</accession>
<comment type="similarity">
    <text evidence="2">Belongs to the perilipin family.</text>
</comment>
<dbReference type="GO" id="GO:0005811">
    <property type="term" value="C:lipid droplet"/>
    <property type="evidence" value="ECO:0007669"/>
    <property type="project" value="UniProtKB-SubCell"/>
</dbReference>
<dbReference type="OrthoDB" id="376826at2759"/>
<dbReference type="AlphaFoldDB" id="A0A850V891"/>
<dbReference type="InterPro" id="IPR004279">
    <property type="entry name" value="Perilipin"/>
</dbReference>
<evidence type="ECO:0000313" key="5">
    <source>
        <dbReference type="Proteomes" id="UP000640999"/>
    </source>
</evidence>
<protein>
    <submittedName>
        <fullName evidence="4">PLIN3 protein</fullName>
    </submittedName>
</protein>
<proteinExistence type="inferred from homology"/>
<dbReference type="Proteomes" id="UP000640999">
    <property type="component" value="Unassembled WGS sequence"/>
</dbReference>
<name>A0A850V891_9CORV</name>
<dbReference type="GO" id="GO:0005829">
    <property type="term" value="C:cytosol"/>
    <property type="evidence" value="ECO:0007669"/>
    <property type="project" value="TreeGrafter"/>
</dbReference>
<dbReference type="EMBL" id="WEIW01002904">
    <property type="protein sequence ID" value="NWH40575.1"/>
    <property type="molecule type" value="Genomic_DNA"/>
</dbReference>
<sequence length="113" mass="11760">VREVASLSLVSSACGVVSAAYASTKESHPCLRSVCDAAEQGVQSVTQATASCVQPLLATLQPHVVAVSEYASKGLDKLGEKLPLLPKPVEQVLSDTKELLSSRVAEVKEPVSS</sequence>